<dbReference type="GO" id="GO:0008278">
    <property type="term" value="C:cohesin complex"/>
    <property type="evidence" value="ECO:0007669"/>
    <property type="project" value="TreeGrafter"/>
</dbReference>
<dbReference type="InterPro" id="IPR036412">
    <property type="entry name" value="HAD-like_sf"/>
</dbReference>
<dbReference type="PROSITE" id="PS50969">
    <property type="entry name" value="FCP1"/>
    <property type="match status" value="1"/>
</dbReference>
<reference evidence="11" key="1">
    <citation type="submission" date="2019-02" db="EMBL/GenBank/DDBJ databases">
        <title>FDA dAtabase for Regulatory Grade micrObial Sequences (FDA-ARGOS): Supporting development and validation of Infectious Disease Dx tests.</title>
        <authorList>
            <person name="Duncan R."/>
            <person name="Fisher C."/>
            <person name="Tallon L."/>
            <person name="Sadzewicz L."/>
            <person name="Sengamalay N."/>
            <person name="Ott S."/>
            <person name="Godinez A."/>
            <person name="Nagaraj S."/>
            <person name="Vavikolanu K."/>
            <person name="Nadendla S."/>
            <person name="Aluvathingal J."/>
            <person name="Sichtig H."/>
        </authorList>
    </citation>
    <scope>NUCLEOTIDE SEQUENCE [LARGE SCALE GENOMIC DNA]</scope>
    <source>
        <strain evidence="11">FDAARGOS_361</strain>
    </source>
</reference>
<dbReference type="FunFam" id="3.30.70.1620:FF:000011">
    <property type="entry name" value="Structural maintenance of chromosomes protein"/>
    <property type="match status" value="1"/>
</dbReference>
<dbReference type="InterPro" id="IPR004274">
    <property type="entry name" value="FCP1_dom"/>
</dbReference>
<dbReference type="SMART" id="SM00577">
    <property type="entry name" value="CPDc"/>
    <property type="match status" value="1"/>
</dbReference>
<dbReference type="VEuPathDB" id="TriTrypDB:LdCL_350040700"/>
<evidence type="ECO:0000259" key="9">
    <source>
        <dbReference type="PROSITE" id="PS50969"/>
    </source>
</evidence>
<dbReference type="SUPFAM" id="SSF52540">
    <property type="entry name" value="P-loop containing nucleoside triphosphate hydrolases"/>
    <property type="match status" value="1"/>
</dbReference>
<dbReference type="InterPro" id="IPR023214">
    <property type="entry name" value="HAD_sf"/>
</dbReference>
<dbReference type="Gene3D" id="3.40.50.1000">
    <property type="entry name" value="HAD superfamily/HAD-like"/>
    <property type="match status" value="1"/>
</dbReference>
<feature type="coiled-coil region" evidence="7">
    <location>
        <begin position="896"/>
        <end position="1049"/>
    </location>
</feature>
<protein>
    <submittedName>
        <fullName evidence="10">RecF/RecN/SMC N terminal domain family protein</fullName>
    </submittedName>
</protein>
<dbReference type="VEuPathDB" id="TriTrypDB:LDHU3_35.4660"/>
<dbReference type="SUPFAM" id="SSF56784">
    <property type="entry name" value="HAD-like"/>
    <property type="match status" value="1"/>
</dbReference>
<dbReference type="PANTHER" id="PTHR18937:SF12">
    <property type="entry name" value="STRUCTURAL MAINTENANCE OF CHROMOSOMES PROTEIN"/>
    <property type="match status" value="1"/>
</dbReference>
<keyword evidence="4 7" id="KW-0175">Coiled coil</keyword>
<keyword evidence="3" id="KW-0498">Mitosis</keyword>
<dbReference type="SMART" id="SM00968">
    <property type="entry name" value="SMC_hinge"/>
    <property type="match status" value="1"/>
</dbReference>
<dbReference type="Gene3D" id="3.30.70.1620">
    <property type="match status" value="1"/>
</dbReference>
<dbReference type="VEuPathDB" id="TriTrypDB:LdBPK_353560.1"/>
<comment type="subcellular location">
    <subcellularLocation>
        <location evidence="1">Nucleus</location>
    </subcellularLocation>
</comment>
<accession>A0A504X8Y0</accession>
<dbReference type="VEuPathDB" id="TriTrypDB:LDHU3_35.4690"/>
<dbReference type="PANTHER" id="PTHR18937">
    <property type="entry name" value="STRUCTURAL MAINTENANCE OF CHROMOSOMES SMC FAMILY MEMBER"/>
    <property type="match status" value="1"/>
</dbReference>
<keyword evidence="5" id="KW-0539">Nucleus</keyword>
<dbReference type="SUPFAM" id="SSF75553">
    <property type="entry name" value="Smc hinge domain"/>
    <property type="match status" value="1"/>
</dbReference>
<feature type="compositionally biased region" description="Polar residues" evidence="8">
    <location>
        <begin position="1658"/>
        <end position="1678"/>
    </location>
</feature>
<feature type="region of interest" description="Disordered" evidence="8">
    <location>
        <begin position="1562"/>
        <end position="1581"/>
    </location>
</feature>
<dbReference type="Pfam" id="PF06470">
    <property type="entry name" value="SMC_hinge"/>
    <property type="match status" value="1"/>
</dbReference>
<evidence type="ECO:0000256" key="3">
    <source>
        <dbReference type="ARBA" id="ARBA00022776"/>
    </source>
</evidence>
<dbReference type="FunFam" id="3.40.50.300:FF:002923">
    <property type="entry name" value="Structural maintenance of chromosomes protein"/>
    <property type="match status" value="1"/>
</dbReference>
<evidence type="ECO:0000256" key="2">
    <source>
        <dbReference type="ARBA" id="ARBA00022618"/>
    </source>
</evidence>
<evidence type="ECO:0000256" key="6">
    <source>
        <dbReference type="ARBA" id="ARBA00023306"/>
    </source>
</evidence>
<evidence type="ECO:0000256" key="8">
    <source>
        <dbReference type="SAM" id="MobiDB-lite"/>
    </source>
</evidence>
<dbReference type="Gene3D" id="1.20.1060.20">
    <property type="match status" value="1"/>
</dbReference>
<dbReference type="GO" id="GO:0007062">
    <property type="term" value="P:sister chromatid cohesion"/>
    <property type="evidence" value="ECO:0007669"/>
    <property type="project" value="TreeGrafter"/>
</dbReference>
<dbReference type="InterPro" id="IPR036277">
    <property type="entry name" value="SMC_hinge_sf"/>
</dbReference>
<evidence type="ECO:0000313" key="11">
    <source>
        <dbReference type="Proteomes" id="UP000318447"/>
    </source>
</evidence>
<dbReference type="GO" id="GO:0005524">
    <property type="term" value="F:ATP binding"/>
    <property type="evidence" value="ECO:0007669"/>
    <property type="project" value="InterPro"/>
</dbReference>
<evidence type="ECO:0000256" key="5">
    <source>
        <dbReference type="ARBA" id="ARBA00023242"/>
    </source>
</evidence>
<proteinExistence type="predicted"/>
<evidence type="ECO:0000313" key="10">
    <source>
        <dbReference type="EMBL" id="TPP44614.1"/>
    </source>
</evidence>
<dbReference type="GO" id="GO:0003677">
    <property type="term" value="F:DNA binding"/>
    <property type="evidence" value="ECO:0007669"/>
    <property type="project" value="TreeGrafter"/>
</dbReference>
<dbReference type="EMBL" id="RHLC01000003">
    <property type="protein sequence ID" value="TPP44614.1"/>
    <property type="molecule type" value="Genomic_DNA"/>
</dbReference>
<evidence type="ECO:0000256" key="1">
    <source>
        <dbReference type="ARBA" id="ARBA00004123"/>
    </source>
</evidence>
<dbReference type="GO" id="GO:0051301">
    <property type="term" value="P:cell division"/>
    <property type="evidence" value="ECO:0007669"/>
    <property type="project" value="UniProtKB-KW"/>
</dbReference>
<feature type="region of interest" description="Disordered" evidence="8">
    <location>
        <begin position="1640"/>
        <end position="1678"/>
    </location>
</feature>
<dbReference type="Gene3D" id="3.40.50.300">
    <property type="entry name" value="P-loop containing nucleotide triphosphate hydrolases"/>
    <property type="match status" value="2"/>
</dbReference>
<dbReference type="CDD" id="cd07521">
    <property type="entry name" value="HAD_FCP1-like"/>
    <property type="match status" value="1"/>
</dbReference>
<feature type="domain" description="FCP1 homology" evidence="9">
    <location>
        <begin position="286"/>
        <end position="486"/>
    </location>
</feature>
<evidence type="ECO:0000256" key="7">
    <source>
        <dbReference type="SAM" id="Coils"/>
    </source>
</evidence>
<organism evidence="10 11">
    <name type="scientific">Leishmania donovani</name>
    <dbReference type="NCBI Taxonomy" id="5661"/>
    <lineage>
        <taxon>Eukaryota</taxon>
        <taxon>Discoba</taxon>
        <taxon>Euglenozoa</taxon>
        <taxon>Kinetoplastea</taxon>
        <taxon>Metakinetoplastina</taxon>
        <taxon>Trypanosomatida</taxon>
        <taxon>Trypanosomatidae</taxon>
        <taxon>Leishmaniinae</taxon>
        <taxon>Leishmania</taxon>
    </lineage>
</organism>
<keyword evidence="2" id="KW-0132">Cell division</keyword>
<dbReference type="Pfam" id="PF03031">
    <property type="entry name" value="NIF"/>
    <property type="match status" value="2"/>
</dbReference>
<dbReference type="VEuPathDB" id="TriTrypDB:LdBPK_353570.1"/>
<feature type="coiled-coil region" evidence="7">
    <location>
        <begin position="1097"/>
        <end position="1194"/>
    </location>
</feature>
<feature type="compositionally biased region" description="Polar residues" evidence="8">
    <location>
        <begin position="1571"/>
        <end position="1581"/>
    </location>
</feature>
<name>A0A504X8Y0_LEIDO</name>
<comment type="caution">
    <text evidence="10">The sequence shown here is derived from an EMBL/GenBank/DDBJ whole genome shotgun (WGS) entry which is preliminary data.</text>
</comment>
<dbReference type="InterPro" id="IPR027417">
    <property type="entry name" value="P-loop_NTPase"/>
</dbReference>
<keyword evidence="6" id="KW-0131">Cell cycle</keyword>
<gene>
    <name evidence="10" type="ORF">CGC21_7235</name>
</gene>
<dbReference type="Proteomes" id="UP000318447">
    <property type="component" value="Unassembled WGS sequence"/>
</dbReference>
<sequence>MPVCATIAVTGQRQSCTSAAVHTVPLRPQLSRSKMLVITGNAYTSPQLRPLREASTPLLGDTQQRARHCHCPAHDATLSHHRKEALSIKAVGDISHSSLNNTAYGALSGKRGCRPRCSSFGTRRGSSLMLLDTAEAALARPDRCSSAPAKETVAATVTTLPSLSPMKVEAVEDSASVPPGVTPTTAVAEVLPMSLCASNTPRHLSDALPCDLGQSSDSDCPIVSPPKALSLYATEEELPVCIDPEGVQCCPLIVSQCKEGVVTDAQINLSPFLNWNFVPYLSPQSKGQVRPTVVLDMDETLLHTSVVPMPDADAEIDALCPSDEAQDTGTSVTSAHYKLFVKYRPHLEHFLLFCLDHFEVVIFTASKALYAQAVLRQLQKDFPSINIRLDGSSFSGNAPASQRVGDEARVIELLHRDHCTPTNVGYVKDLHLLGRDLRHTILVDNNNVCGVFQPYNSVHVRDFARRRCAARVPEQQRMRATQLCQLKGRAPASAMTAVENADTSHLLGNMECTTSTYDWVDREDTVLLRLCAAGGLLHRLSQCENVPSFMQRTVCFNRTRRCSGPQCMDGVPARTCARMAARRTVSSASLLLWCGTAAAKHLLSQRAASCIAVSGDVGLASEAGDQARDPRSRRRLLCHCRSGKPANLAMLSKIHRVELDNFKSYYGKAVIGPFKDFTCVVGPNGAGKSNLMDALSFVLSSTVTQTSASSMRGKSAVDFIHRKAKTAGNGCRVTLVMRHPASKRAVAAAAVPAGDESGKSDTAASAARRGAVVADDGEHVHHSSTVETSFTRQVDVQGTVSCLLNGKPVTEKEYVAALTEHRIGARVDTFLVFQHQVEAVAQKKAKQLTELLEQVSGSGELHGEYATKKAALERANEALTSASLEKRGAAVAVHQMRLAKKEAERYEELHQQLTSVRQELALSELFAVETELEKRKEELQQRRDALAELEKSIATEQTIREMKRTYATRHKTYLEELKKARKSADDLRLKHSTVERIKAALAHLTRKAELQRQELEAAQKATTVRTVEAERLEGQLKKQKALLDTFEKRCVADDTKRVTLNTVLNQQQLDEYRQLRKEAECATVMLRQRRETVLRQRDSAQEALKQCDRAAEAHQQQMKDVSQAIETAAKYGAELQQRRNELEETVSTLKVQLTEASKDLETMQKKNKAREVELARLQEQLHELRYMKDTSKQNARMADALQALRSLFPIRGRMVDLCTVPNERHRNAVTVAMGKNLEGIVVETTAVAIRCVKYLKEQRMPPMTFLPLDAVKGKAVDDRLRTFSGTCKPIVDVVRFEPELEPAVRYTLGQTLLCDTVAEAKSVAYGRDGERFKVVTLDGTVLLKNGSVQGGLASVQSRARKWDEKKYEDLRVARDRLLSEAAAGGEAELARIQISIRDMEARREFAEKRVAVVHTEQCANDTKTQRLTEELAKLESRGADFATRHKGYAAELQVMHKELLELSKSISRVEGQVFADFQKKVGIPNLLNLEGQQTQEAKQRAETRQQLLLVIHKLESSLEMEVKQVGDAKIADLEEACARLHKEKEQCKKDLTDYKALVEKAERQHQETRKTAAQSRTELDSLEQQIRNATRNSETDLARVAQARKLVTGIQLACDSLRLRRLNLVRRCQMDEIGIPLKPAASSGAKRARGEDTGAATRASSGLPTPSSRQRSSATGSRTQILLSEPFTLLVEGGASQSGVRGATSAASSFASSPALDSETTMCIDFSSLTEAQRVAAADRAQFSAYSHHAQAQLEALAAEMESLAPNMKAASRVMASEDRLGASSTLLDEARDMARVANKEFTRVKEQRTARFMEMFEKVAATVDRVYRELTMGTRAHAVHGSAYLSLENVEEPYLGGTTYHATPPLKRFMPMELLSGGERTMAALALLFAIHEVSPTPFFVLDEVDAALDAGNVEKLASYLRKNCQSCQFVVVSLKEQLYHMADMLLGVMKDKDRESSKVITMDLRGYAY</sequence>
<evidence type="ECO:0000256" key="4">
    <source>
        <dbReference type="ARBA" id="ARBA00023054"/>
    </source>
</evidence>
<dbReference type="Pfam" id="PF02463">
    <property type="entry name" value="SMC_N"/>
    <property type="match status" value="1"/>
</dbReference>
<dbReference type="VEuPathDB" id="TriTrypDB:LdCL_350040600"/>
<dbReference type="GO" id="GO:0005634">
    <property type="term" value="C:nucleus"/>
    <property type="evidence" value="ECO:0007669"/>
    <property type="project" value="UniProtKB-SubCell"/>
</dbReference>
<dbReference type="InterPro" id="IPR010935">
    <property type="entry name" value="SMC_hinge"/>
</dbReference>
<dbReference type="InterPro" id="IPR003395">
    <property type="entry name" value="RecF/RecN/SMC_N"/>
</dbReference>